<feature type="compositionally biased region" description="Low complexity" evidence="17">
    <location>
        <begin position="785"/>
        <end position="800"/>
    </location>
</feature>
<evidence type="ECO:0000256" key="10">
    <source>
        <dbReference type="ARBA" id="ARBA00023304"/>
    </source>
</evidence>
<dbReference type="InterPro" id="IPR023214">
    <property type="entry name" value="HAD_sf"/>
</dbReference>
<reference evidence="19" key="1">
    <citation type="submission" date="2020-04" db="EMBL/GenBank/DDBJ databases">
        <title>Genome Assembly and Annotation of Botryosphaeria dothidea sdau 11-99, a Latent Pathogen of Apple Fruit Ring Rot in China.</title>
        <authorList>
            <person name="Yu C."/>
            <person name="Diao Y."/>
            <person name="Lu Q."/>
            <person name="Zhao J."/>
            <person name="Cui S."/>
            <person name="Peng C."/>
            <person name="He B."/>
            <person name="Liu H."/>
        </authorList>
    </citation>
    <scope>NUCLEOTIDE SEQUENCE [LARGE SCALE GENOMIC DNA]</scope>
    <source>
        <strain evidence="19">Sdau11-99</strain>
    </source>
</reference>
<dbReference type="NCBIfam" id="TIGR00110">
    <property type="entry name" value="ilvD"/>
    <property type="match status" value="1"/>
</dbReference>
<dbReference type="Pfam" id="PF03031">
    <property type="entry name" value="NIF"/>
    <property type="match status" value="1"/>
</dbReference>
<evidence type="ECO:0000256" key="1">
    <source>
        <dbReference type="ARBA" id="ARBA00001946"/>
    </source>
</evidence>
<dbReference type="InterPro" id="IPR056740">
    <property type="entry name" value="ILV_EDD_C"/>
</dbReference>
<comment type="catalytic activity">
    <reaction evidence="16">
        <text>(2R,3R)-2,3-dihydroxy-3-methylpentanoate = (S)-3-methyl-2-oxopentanoate + H2O</text>
        <dbReference type="Rhea" id="RHEA:27694"/>
        <dbReference type="ChEBI" id="CHEBI:15377"/>
        <dbReference type="ChEBI" id="CHEBI:35146"/>
        <dbReference type="ChEBI" id="CHEBI:49258"/>
        <dbReference type="EC" id="4.2.1.9"/>
    </reaction>
    <physiologicalReaction direction="left-to-right" evidence="16">
        <dbReference type="Rhea" id="RHEA:27695"/>
    </physiologicalReaction>
</comment>
<keyword evidence="9" id="KW-0456">Lyase</keyword>
<evidence type="ECO:0000313" key="19">
    <source>
        <dbReference type="EMBL" id="KAF4313650.1"/>
    </source>
</evidence>
<dbReference type="UniPathway" id="UPA00047">
    <property type="reaction ID" value="UER00057"/>
</dbReference>
<comment type="pathway">
    <text evidence="12">Amino-acid biosynthesis; L-valine biosynthesis; L-valine from pyruvate: step 3/4.</text>
</comment>
<dbReference type="NCBIfam" id="TIGR02251">
    <property type="entry name" value="HIF-SF_euk"/>
    <property type="match status" value="1"/>
</dbReference>
<feature type="compositionally biased region" description="Polar residues" evidence="17">
    <location>
        <begin position="933"/>
        <end position="945"/>
    </location>
</feature>
<evidence type="ECO:0000256" key="5">
    <source>
        <dbReference type="ARBA" id="ARBA00022723"/>
    </source>
</evidence>
<dbReference type="GO" id="GO:0009651">
    <property type="term" value="P:response to salt stress"/>
    <property type="evidence" value="ECO:0007669"/>
    <property type="project" value="UniProtKB-ARBA"/>
</dbReference>
<keyword evidence="10" id="KW-0100">Branched-chain amino acid biosynthesis</keyword>
<feature type="region of interest" description="Disordered" evidence="17">
    <location>
        <begin position="859"/>
        <end position="948"/>
    </location>
</feature>
<feature type="region of interest" description="Disordered" evidence="17">
    <location>
        <begin position="785"/>
        <end position="807"/>
    </location>
</feature>
<dbReference type="Pfam" id="PF00920">
    <property type="entry name" value="ILVD_EDD_N"/>
    <property type="match status" value="1"/>
</dbReference>
<dbReference type="InterPro" id="IPR042096">
    <property type="entry name" value="Dihydro-acid_dehy_C"/>
</dbReference>
<comment type="caution">
    <text evidence="19">The sequence shown here is derived from an EMBL/GenBank/DDBJ whole genome shotgun (WGS) entry which is preliminary data.</text>
</comment>
<evidence type="ECO:0000256" key="6">
    <source>
        <dbReference type="ARBA" id="ARBA00022842"/>
    </source>
</evidence>
<feature type="compositionally biased region" description="Basic and acidic residues" evidence="17">
    <location>
        <begin position="1151"/>
        <end position="1173"/>
    </location>
</feature>
<evidence type="ECO:0000256" key="15">
    <source>
        <dbReference type="ARBA" id="ARBA00034078"/>
    </source>
</evidence>
<dbReference type="OrthoDB" id="3851628at2759"/>
<dbReference type="GO" id="GO:0034198">
    <property type="term" value="P:cellular response to amino acid starvation"/>
    <property type="evidence" value="ECO:0007669"/>
    <property type="project" value="UniProtKB-ARBA"/>
</dbReference>
<feature type="compositionally biased region" description="Polar residues" evidence="17">
    <location>
        <begin position="1223"/>
        <end position="1237"/>
    </location>
</feature>
<dbReference type="GO" id="GO:0009099">
    <property type="term" value="P:L-valine biosynthetic process"/>
    <property type="evidence" value="ECO:0007669"/>
    <property type="project" value="UniProtKB-UniPathway"/>
</dbReference>
<keyword evidence="7" id="KW-0408">Iron</keyword>
<evidence type="ECO:0000256" key="17">
    <source>
        <dbReference type="SAM" id="MobiDB-lite"/>
    </source>
</evidence>
<keyword evidence="8" id="KW-0411">Iron-sulfur</keyword>
<evidence type="ECO:0000256" key="12">
    <source>
        <dbReference type="ARBA" id="ARBA00029436"/>
    </source>
</evidence>
<feature type="region of interest" description="Disordered" evidence="17">
    <location>
        <begin position="1104"/>
        <end position="1330"/>
    </location>
</feature>
<keyword evidence="5" id="KW-0479">Metal-binding</keyword>
<dbReference type="HAMAP" id="MF_00012">
    <property type="entry name" value="IlvD"/>
    <property type="match status" value="1"/>
</dbReference>
<dbReference type="EMBL" id="WWBZ02000001">
    <property type="protein sequence ID" value="KAF4313650.1"/>
    <property type="molecule type" value="Genomic_DNA"/>
</dbReference>
<dbReference type="CDD" id="cd07521">
    <property type="entry name" value="HAD_FCP1-like"/>
    <property type="match status" value="1"/>
</dbReference>
<dbReference type="FunFam" id="3.50.30.80:FF:000001">
    <property type="entry name" value="Dihydroxy-acid dehydratase"/>
    <property type="match status" value="1"/>
</dbReference>
<feature type="compositionally biased region" description="Polar residues" evidence="17">
    <location>
        <begin position="971"/>
        <end position="988"/>
    </location>
</feature>
<dbReference type="PROSITE" id="PS50969">
    <property type="entry name" value="FCP1"/>
    <property type="match status" value="1"/>
</dbReference>
<feature type="compositionally biased region" description="Low complexity" evidence="17">
    <location>
        <begin position="1005"/>
        <end position="1029"/>
    </location>
</feature>
<dbReference type="InterPro" id="IPR036412">
    <property type="entry name" value="HAD-like_sf"/>
</dbReference>
<sequence>MPMRPAMRARTSWRSVRALSSTAARRKDEGLNSISRHITQPKSQGASQAQLYATGMTEEDMNKAQVGISSVWYSGNPCNMHLLDLNNKIKEGVQRAGLVGMQFNTIGVSDGISMGTKGMRYSLQSRDLIADSIETVMNGQWYDANISIPGCDKNMPGVVMAMGRVNRPSIMVYGGTIAPGCGKLPKNPTLDIVSAFQAYGQFITGDINEEERFDIIRHACPGSGACGGMYTANTMASAIEVMGMSLPGSSSNPAESKAKVLECLASGGAIKNLLKEDLRPRDILTRQAFENAMVLVTITGGSTNAVLHLIAIADSVGIKLTIEDFQAVSDRTPFLADLKPSGKYVFADLYEIGGTPALVKFLLKEGLLDGNQMTVTGKTLKQNVENAPEFPSDQQIIRPLNNPIKSTGHLQILRGSLAPGGCVGKITGKEGLRFVGKAKCYDAEDDFISALERGEIKKGEKTVVVIRYEGPKGGPGMPEMLKPSSAIMGAGLGHDVALITDGRFSGGSHGFLIGHIVPEAQVGGPIGLVQDGDEISIDAETNEMNLHVGEEELAKRKAAWVAPPLKYSKGVLSKYAKLVKDASQGVARQLSLSGHTASSSGRAGSWELADWCAHSGVLMTGCTTPAASRQIAQMQARGAGEPCDALGLAAGHWLRAAWALKYSRWRQHDQPLAQLHADHSASLRSPRWNCLSFANGNLRAPLRRGGGPRDPMQLRVLLVPALIAAHLTSAKRPLPEPRTSKRQSPRPSIHARQSASRPALHSGCCTLPYLTAPSCHHRVALALTTSPPSPSVSSSRAARPGPLDDPAARDWLRLSFRETLLKRPPEAAAQDSIRCARDDKPHAHTVLDRTAHRSARVAAFGSSQLHSYARPRRPQESAIRNPRPTTNLTAPGASLRPSLPHMSQEAVRSAADPSTAVQKPAANDNGEAIAPHSNGNSKTSTSPRTNALGVDPFARCAMLTPPFAANPGAAPTSSSDNAAGSTSEQATGAQDKPKRKPSFLNVPHSSSQTGEEAAASGSGLSGATASDGAESVGRGSKRSFLGKRRAGSTASSKRSQKARAATSEKAPENAQAVGAAGPAPQVQPKKKSGVSRILLILNCCGVPEKGNVVGQEESPEAPKKATKLRSVRKQSAPPTPAKQKDVSAAESSTADSKEPVEDKAGRSTDAGPKDFEKQPLSGDAQADKPVPELPSAQSQEKGSVDQPLPPVPQPDRLDTSAAAGDSPQVNVQAPTPVSPSEEQAIADRTPEQQARDADIEMTDAGPSIPIAANEVPVTTEEASGEPVQQREAGPTKIDLPPPPPLVDRQAQTAPQSGSTPQSQDSSLAVTPAEPQQKWLLPPIKPEFKGKKCLVLDLDETLVHSSFKILHQADFTIPVEIEGQYHNVYVIKRPGVDAFMKRVGELYEVVVFTASVSKYGDPLLDQLDIHGVVHHRLFRESCYNHQGNYVKDLSQVGRDLKETIIIDNSPTSYIFHPQHAVPISSWFSDAHDNELLDLIPVLEDLAGSQVSDVSLVLDVALHSQAGEWYAAWVESQRAANSTRWVKDISLEDLPALEELP</sequence>
<comment type="cofactor">
    <cofactor evidence="1">
        <name>Mg(2+)</name>
        <dbReference type="ChEBI" id="CHEBI:18420"/>
    </cofactor>
</comment>
<comment type="similarity">
    <text evidence="2">Belongs to the IlvD/Edd family.</text>
</comment>
<dbReference type="PANTHER" id="PTHR21000:SF5">
    <property type="entry name" value="DIHYDROXY-ACID DEHYDRATASE, MITOCHONDRIAL"/>
    <property type="match status" value="1"/>
</dbReference>
<dbReference type="GO" id="GO:0046872">
    <property type="term" value="F:metal ion binding"/>
    <property type="evidence" value="ECO:0007669"/>
    <property type="project" value="UniProtKB-KW"/>
</dbReference>
<feature type="compositionally biased region" description="Low complexity" evidence="17">
    <location>
        <begin position="1048"/>
        <end position="1063"/>
    </location>
</feature>
<dbReference type="EC" id="4.2.1.9" evidence="14"/>
<evidence type="ECO:0000256" key="8">
    <source>
        <dbReference type="ARBA" id="ARBA00023014"/>
    </source>
</evidence>
<evidence type="ECO:0000256" key="11">
    <source>
        <dbReference type="ARBA" id="ARBA00029304"/>
    </source>
</evidence>
<dbReference type="GO" id="GO:0005739">
    <property type="term" value="C:mitochondrion"/>
    <property type="evidence" value="ECO:0007669"/>
    <property type="project" value="TreeGrafter"/>
</dbReference>
<dbReference type="GO" id="GO:0009097">
    <property type="term" value="P:isoleucine biosynthetic process"/>
    <property type="evidence" value="ECO:0007669"/>
    <property type="project" value="UniProtKB-UniPathway"/>
</dbReference>
<dbReference type="Proteomes" id="UP000572817">
    <property type="component" value="Unassembled WGS sequence"/>
</dbReference>
<evidence type="ECO:0000256" key="13">
    <source>
        <dbReference type="ARBA" id="ARBA00029437"/>
    </source>
</evidence>
<feature type="region of interest" description="Disordered" evidence="17">
    <location>
        <begin position="964"/>
        <end position="1088"/>
    </location>
</feature>
<dbReference type="GO" id="GO:0016791">
    <property type="term" value="F:phosphatase activity"/>
    <property type="evidence" value="ECO:0007669"/>
    <property type="project" value="InterPro"/>
</dbReference>
<feature type="region of interest" description="Disordered" evidence="17">
    <location>
        <begin position="729"/>
        <end position="757"/>
    </location>
</feature>
<protein>
    <recommendedName>
        <fullName evidence="14">dihydroxy-acid dehydratase</fullName>
        <ecNumber evidence="14">4.2.1.9</ecNumber>
    </recommendedName>
</protein>
<comment type="pathway">
    <text evidence="13">Amino-acid biosynthesis; L-isoleucine biosynthesis; L-isoleucine from 2-oxobutanoate: step 3/4.</text>
</comment>
<evidence type="ECO:0000313" key="20">
    <source>
        <dbReference type="Proteomes" id="UP000572817"/>
    </source>
</evidence>
<dbReference type="SUPFAM" id="SSF56784">
    <property type="entry name" value="HAD-like"/>
    <property type="match status" value="1"/>
</dbReference>
<dbReference type="PROSITE" id="PS00886">
    <property type="entry name" value="ILVD_EDD_1"/>
    <property type="match status" value="1"/>
</dbReference>
<dbReference type="InterPro" id="IPR004404">
    <property type="entry name" value="DihydroxyA_deHydtase"/>
</dbReference>
<organism evidence="19 20">
    <name type="scientific">Botryosphaeria dothidea</name>
    <dbReference type="NCBI Taxonomy" id="55169"/>
    <lineage>
        <taxon>Eukaryota</taxon>
        <taxon>Fungi</taxon>
        <taxon>Dikarya</taxon>
        <taxon>Ascomycota</taxon>
        <taxon>Pezizomycotina</taxon>
        <taxon>Dothideomycetes</taxon>
        <taxon>Dothideomycetes incertae sedis</taxon>
        <taxon>Botryosphaeriales</taxon>
        <taxon>Botryosphaeriaceae</taxon>
        <taxon>Botryosphaeria</taxon>
    </lineage>
</organism>
<evidence type="ECO:0000256" key="4">
    <source>
        <dbReference type="ARBA" id="ARBA00022714"/>
    </source>
</evidence>
<evidence type="ECO:0000256" key="16">
    <source>
        <dbReference type="ARBA" id="ARBA00052865"/>
    </source>
</evidence>
<keyword evidence="6" id="KW-0460">Magnesium</keyword>
<dbReference type="InterPro" id="IPR050165">
    <property type="entry name" value="DHAD_IlvD/Edd"/>
</dbReference>
<evidence type="ECO:0000256" key="7">
    <source>
        <dbReference type="ARBA" id="ARBA00023004"/>
    </source>
</evidence>
<dbReference type="GO" id="GO:1904262">
    <property type="term" value="P:negative regulation of TORC1 signaling"/>
    <property type="evidence" value="ECO:0007669"/>
    <property type="project" value="UniProtKB-ARBA"/>
</dbReference>
<dbReference type="GO" id="GO:0045944">
    <property type="term" value="P:positive regulation of transcription by RNA polymerase II"/>
    <property type="evidence" value="ECO:0007669"/>
    <property type="project" value="UniProtKB-ARBA"/>
</dbReference>
<dbReference type="NCBIfam" id="NF002068">
    <property type="entry name" value="PRK00911.1"/>
    <property type="match status" value="1"/>
</dbReference>
<dbReference type="PANTHER" id="PTHR21000">
    <property type="entry name" value="DIHYDROXY-ACID DEHYDRATASE DAD"/>
    <property type="match status" value="1"/>
</dbReference>
<dbReference type="InterPro" id="IPR011948">
    <property type="entry name" value="Dullard_phosphatase"/>
</dbReference>
<evidence type="ECO:0000259" key="18">
    <source>
        <dbReference type="PROSITE" id="PS50969"/>
    </source>
</evidence>
<dbReference type="SMART" id="SM00577">
    <property type="entry name" value="CPDc"/>
    <property type="match status" value="1"/>
</dbReference>
<dbReference type="PROSITE" id="PS00887">
    <property type="entry name" value="ILVD_EDD_2"/>
    <property type="match status" value="1"/>
</dbReference>
<name>A0A8H4J5T8_9PEZI</name>
<proteinExistence type="inferred from homology"/>
<dbReference type="UniPathway" id="UPA00049">
    <property type="reaction ID" value="UER00061"/>
</dbReference>
<evidence type="ECO:0000256" key="14">
    <source>
        <dbReference type="ARBA" id="ARBA00029490"/>
    </source>
</evidence>
<dbReference type="InterPro" id="IPR004274">
    <property type="entry name" value="FCP1_dom"/>
</dbReference>
<feature type="compositionally biased region" description="Basic and acidic residues" evidence="17">
    <location>
        <begin position="1244"/>
        <end position="1254"/>
    </location>
</feature>
<dbReference type="FunFam" id="3.40.50.1000:FF:000043">
    <property type="entry name" value="General stress response phosphoprotein phosphatase Psr1/2"/>
    <property type="match status" value="1"/>
</dbReference>
<evidence type="ECO:0000256" key="2">
    <source>
        <dbReference type="ARBA" id="ARBA00006486"/>
    </source>
</evidence>
<dbReference type="Gene3D" id="3.50.30.80">
    <property type="entry name" value="IlvD/EDD C-terminal domain-like"/>
    <property type="match status" value="1"/>
</dbReference>
<gene>
    <name evidence="19" type="ORF">GTA08_BOTSDO00595</name>
</gene>
<dbReference type="Gene3D" id="3.40.50.1000">
    <property type="entry name" value="HAD superfamily/HAD-like"/>
    <property type="match status" value="1"/>
</dbReference>
<keyword evidence="3" id="KW-0028">Amino-acid biosynthesis</keyword>
<evidence type="ECO:0000256" key="9">
    <source>
        <dbReference type="ARBA" id="ARBA00023239"/>
    </source>
</evidence>
<dbReference type="SUPFAM" id="SSF52016">
    <property type="entry name" value="LeuD/IlvD-like"/>
    <property type="match status" value="1"/>
</dbReference>
<keyword evidence="20" id="KW-1185">Reference proteome</keyword>
<feature type="compositionally biased region" description="Low complexity" evidence="17">
    <location>
        <begin position="1070"/>
        <end position="1083"/>
    </location>
</feature>
<dbReference type="InterPro" id="IPR000581">
    <property type="entry name" value="ILV_EDD_N"/>
</dbReference>
<comment type="cofactor">
    <cofactor evidence="15">
        <name>[2Fe-2S] cluster</name>
        <dbReference type="ChEBI" id="CHEBI:190135"/>
    </cofactor>
</comment>
<keyword evidence="4" id="KW-0001">2Fe-2S</keyword>
<accession>A0A8H4J5T8</accession>
<dbReference type="GO" id="GO:0004160">
    <property type="term" value="F:dihydroxy-acid dehydratase activity"/>
    <property type="evidence" value="ECO:0007669"/>
    <property type="project" value="UniProtKB-EC"/>
</dbReference>
<evidence type="ECO:0000256" key="3">
    <source>
        <dbReference type="ARBA" id="ARBA00022605"/>
    </source>
</evidence>
<feature type="compositionally biased region" description="Polar residues" evidence="17">
    <location>
        <begin position="1305"/>
        <end position="1324"/>
    </location>
</feature>
<dbReference type="GO" id="GO:0051537">
    <property type="term" value="F:2 iron, 2 sulfur cluster binding"/>
    <property type="evidence" value="ECO:0007669"/>
    <property type="project" value="UniProtKB-KW"/>
</dbReference>
<dbReference type="InterPro" id="IPR037237">
    <property type="entry name" value="IlvD/EDD_N"/>
</dbReference>
<dbReference type="SUPFAM" id="SSF143975">
    <property type="entry name" value="IlvD/EDD N-terminal domain-like"/>
    <property type="match status" value="1"/>
</dbReference>
<dbReference type="Pfam" id="PF24877">
    <property type="entry name" value="ILV_EDD_C"/>
    <property type="match status" value="1"/>
</dbReference>
<dbReference type="InterPro" id="IPR020558">
    <property type="entry name" value="DiOHA_6PGluconate_deHydtase_CS"/>
</dbReference>
<comment type="catalytic activity">
    <reaction evidence="11">
        <text>(2R)-2,3-dihydroxy-3-methylbutanoate = 3-methyl-2-oxobutanoate + H2O</text>
        <dbReference type="Rhea" id="RHEA:24809"/>
        <dbReference type="ChEBI" id="CHEBI:11851"/>
        <dbReference type="ChEBI" id="CHEBI:15377"/>
        <dbReference type="ChEBI" id="CHEBI:49072"/>
        <dbReference type="EC" id="4.2.1.9"/>
    </reaction>
    <physiologicalReaction direction="left-to-right" evidence="11">
        <dbReference type="Rhea" id="RHEA:24810"/>
    </physiologicalReaction>
</comment>
<feature type="compositionally biased region" description="Basic residues" evidence="17">
    <location>
        <begin position="1035"/>
        <end position="1046"/>
    </location>
</feature>
<feature type="domain" description="FCP1 homology" evidence="18">
    <location>
        <begin position="1342"/>
        <end position="1500"/>
    </location>
</feature>